<keyword evidence="3" id="KW-0342">GTP-binding</keyword>
<dbReference type="Gene3D" id="3.40.50.300">
    <property type="entry name" value="P-loop containing nucleotide triphosphate hydrolases"/>
    <property type="match status" value="1"/>
</dbReference>
<dbReference type="SMART" id="SM00177">
    <property type="entry name" value="ARF"/>
    <property type="match status" value="1"/>
</dbReference>
<gene>
    <name evidence="4" type="ORF">fugu_000690</name>
</gene>
<dbReference type="PROSITE" id="PS51419">
    <property type="entry name" value="RAB"/>
    <property type="match status" value="1"/>
</dbReference>
<evidence type="ECO:0000256" key="2">
    <source>
        <dbReference type="ARBA" id="ARBA00022741"/>
    </source>
</evidence>
<protein>
    <recommendedName>
        <fullName evidence="6">Small monomeric GTPase</fullName>
    </recommendedName>
</protein>
<dbReference type="SMART" id="SM00173">
    <property type="entry name" value="RAS"/>
    <property type="match status" value="1"/>
</dbReference>
<dbReference type="GO" id="GO:0003924">
    <property type="term" value="F:GTPase activity"/>
    <property type="evidence" value="ECO:0007669"/>
    <property type="project" value="InterPro"/>
</dbReference>
<evidence type="ECO:0000313" key="4">
    <source>
        <dbReference type="EMBL" id="TNN03661.1"/>
    </source>
</evidence>
<dbReference type="PROSITE" id="PS51420">
    <property type="entry name" value="RHO"/>
    <property type="match status" value="1"/>
</dbReference>
<dbReference type="Proteomes" id="UP000516260">
    <property type="component" value="Chromosome 1"/>
</dbReference>
<dbReference type="SMART" id="SM00174">
    <property type="entry name" value="RHO"/>
    <property type="match status" value="1"/>
</dbReference>
<evidence type="ECO:0000256" key="3">
    <source>
        <dbReference type="ARBA" id="ARBA00023134"/>
    </source>
</evidence>
<proteinExistence type="inferred from homology"/>
<comment type="caution">
    <text evidence="4">The sequence shown here is derived from an EMBL/GenBank/DDBJ whole genome shotgun (WGS) entry which is preliminary data.</text>
</comment>
<dbReference type="InterPro" id="IPR001806">
    <property type="entry name" value="Small_GTPase"/>
</dbReference>
<reference evidence="4 5" key="1">
    <citation type="submission" date="2019-04" db="EMBL/GenBank/DDBJ databases">
        <title>The sequence and de novo assembly of Takifugu bimaculatus genome using PacBio and Hi-C technologies.</title>
        <authorList>
            <person name="Xu P."/>
            <person name="Liu B."/>
            <person name="Zhou Z."/>
        </authorList>
    </citation>
    <scope>NUCLEOTIDE SEQUENCE [LARGE SCALE GENOMIC DNA]</scope>
    <source>
        <strain evidence="4">TB-2018</strain>
        <tissue evidence="4">Muscle</tissue>
    </source>
</reference>
<dbReference type="PROSITE" id="PS51421">
    <property type="entry name" value="RAS"/>
    <property type="match status" value="1"/>
</dbReference>
<dbReference type="FunFam" id="3.40.50.300:FF:000808">
    <property type="entry name" value="Small GTP-binding protein, putative"/>
    <property type="match status" value="1"/>
</dbReference>
<dbReference type="InterPro" id="IPR005225">
    <property type="entry name" value="Small_GTP-bd"/>
</dbReference>
<dbReference type="CDD" id="cd01860">
    <property type="entry name" value="Rab5_related"/>
    <property type="match status" value="1"/>
</dbReference>
<dbReference type="SUPFAM" id="SSF52540">
    <property type="entry name" value="P-loop containing nucleoside triphosphate hydrolases"/>
    <property type="match status" value="1"/>
</dbReference>
<dbReference type="EMBL" id="SWLE01000001">
    <property type="protein sequence ID" value="TNN03661.1"/>
    <property type="molecule type" value="Genomic_DNA"/>
</dbReference>
<dbReference type="NCBIfam" id="TIGR00231">
    <property type="entry name" value="small_GTP"/>
    <property type="match status" value="1"/>
</dbReference>
<evidence type="ECO:0000256" key="1">
    <source>
        <dbReference type="ARBA" id="ARBA00006270"/>
    </source>
</evidence>
<keyword evidence="5" id="KW-1185">Reference proteome</keyword>
<keyword evidence="2" id="KW-0547">Nucleotide-binding</keyword>
<dbReference type="Pfam" id="PF00071">
    <property type="entry name" value="Ras"/>
    <property type="match status" value="1"/>
</dbReference>
<dbReference type="PANTHER" id="PTHR47979">
    <property type="entry name" value="DRAB11-RELATED"/>
    <property type="match status" value="1"/>
</dbReference>
<evidence type="ECO:0008006" key="6">
    <source>
        <dbReference type="Google" id="ProtNLM"/>
    </source>
</evidence>
<comment type="similarity">
    <text evidence="1">Belongs to the small GTPase superfamily. Rab family.</text>
</comment>
<accession>A0A4Z2CHN3</accession>
<dbReference type="SMART" id="SM00175">
    <property type="entry name" value="RAB"/>
    <property type="match status" value="1"/>
</dbReference>
<name>A0A4Z2CHN3_9TELE</name>
<dbReference type="GO" id="GO:0005525">
    <property type="term" value="F:GTP binding"/>
    <property type="evidence" value="ECO:0007669"/>
    <property type="project" value="UniProtKB-KW"/>
</dbReference>
<dbReference type="AlphaFoldDB" id="A0A4Z2CHN3"/>
<dbReference type="InterPro" id="IPR050209">
    <property type="entry name" value="Rab_GTPases_membrane_traffic"/>
</dbReference>
<dbReference type="SMART" id="SM00176">
    <property type="entry name" value="RAN"/>
    <property type="match status" value="1"/>
</dbReference>
<evidence type="ECO:0000313" key="5">
    <source>
        <dbReference type="Proteomes" id="UP000516260"/>
    </source>
</evidence>
<sequence>MALVHEEVADAICTKHAETGLCFYFHYLEKQGCACSVSHLVVMNTQRDPVATQLSSDTLGRPIRTLRVKMVLLGGSGVGKSSLALRFVRSEFRSTVPTVGCAYMTHMIHLRDVSLRFEIWDTAGQEKYHSVTPLYYRGAHAALLVYDISKRETFYRVQLWLQELEKHYIPGSTVMWLIGNKADLGHARQVSEQEGHSLAADRGLYFIETSALSGDHVDELLQDVAHRVYECVGGQQGGLSEWEEKPCEDLHHRDMSSLLTSCCKS</sequence>
<dbReference type="InterPro" id="IPR027417">
    <property type="entry name" value="P-loop_NTPase"/>
</dbReference>
<organism evidence="4 5">
    <name type="scientific">Takifugu bimaculatus</name>
    <dbReference type="NCBI Taxonomy" id="433685"/>
    <lineage>
        <taxon>Eukaryota</taxon>
        <taxon>Metazoa</taxon>
        <taxon>Chordata</taxon>
        <taxon>Craniata</taxon>
        <taxon>Vertebrata</taxon>
        <taxon>Euteleostomi</taxon>
        <taxon>Actinopterygii</taxon>
        <taxon>Neopterygii</taxon>
        <taxon>Teleostei</taxon>
        <taxon>Neoteleostei</taxon>
        <taxon>Acanthomorphata</taxon>
        <taxon>Eupercaria</taxon>
        <taxon>Tetraodontiformes</taxon>
        <taxon>Tetradontoidea</taxon>
        <taxon>Tetraodontidae</taxon>
        <taxon>Takifugu</taxon>
    </lineage>
</organism>
<dbReference type="PRINTS" id="PR00449">
    <property type="entry name" value="RASTRNSFRMNG"/>
</dbReference>